<accession>A0A7X3MGS4</accession>
<name>A0A7X3MGS4_9FIRM</name>
<comment type="caution">
    <text evidence="1">The sequence shown here is derived from an EMBL/GenBank/DDBJ whole genome shotgun (WGS) entry which is preliminary data.</text>
</comment>
<organism evidence="1 2">
    <name type="scientific">Sporofaciens musculi</name>
    <dbReference type="NCBI Taxonomy" id="2681861"/>
    <lineage>
        <taxon>Bacteria</taxon>
        <taxon>Bacillati</taxon>
        <taxon>Bacillota</taxon>
        <taxon>Clostridia</taxon>
        <taxon>Lachnospirales</taxon>
        <taxon>Lachnospiraceae</taxon>
        <taxon>Sporofaciens</taxon>
    </lineage>
</organism>
<reference evidence="1 2" key="1">
    <citation type="submission" date="2019-12" db="EMBL/GenBank/DDBJ databases">
        <title>Sporaefaciens musculi gen. nov., sp. nov., a novel bacterium isolated from the caecum of an obese mouse.</title>
        <authorList>
            <person name="Rasmussen T.S."/>
            <person name="Streidl T."/>
            <person name="Hitch T.C.A."/>
            <person name="Wortmann E."/>
            <person name="Deptula P."/>
            <person name="Hansen M."/>
            <person name="Nielsen D.S."/>
            <person name="Clavel T."/>
            <person name="Vogensen F.K."/>
        </authorList>
    </citation>
    <scope>NUCLEOTIDE SEQUENCE [LARGE SCALE GENOMIC DNA]</scope>
    <source>
        <strain evidence="1 2">WCA-9-b2</strain>
    </source>
</reference>
<dbReference type="InterPro" id="IPR049886">
    <property type="entry name" value="CFI_box_CTERM_dom"/>
</dbReference>
<evidence type="ECO:0000313" key="1">
    <source>
        <dbReference type="EMBL" id="MXP75962.1"/>
    </source>
</evidence>
<dbReference type="AlphaFoldDB" id="A0A7X3MGS4"/>
<gene>
    <name evidence="1" type="ORF">GN277_11375</name>
</gene>
<proteinExistence type="predicted"/>
<dbReference type="RefSeq" id="WP_159756670.1">
    <property type="nucleotide sequence ID" value="NZ_CASSPE010000061.1"/>
</dbReference>
<dbReference type="Proteomes" id="UP000460412">
    <property type="component" value="Unassembled WGS sequence"/>
</dbReference>
<evidence type="ECO:0000313" key="2">
    <source>
        <dbReference type="Proteomes" id="UP000460412"/>
    </source>
</evidence>
<sequence>MEETRKKLEDFFDEMVKSMKYFKKKSYEQYFKDTYEKYRDLFMSLPALCEGEEETASAAIEELASVIPMYARRKFLDVPKQKKEPVGIDYNMAMAVYVVPMLVYQHEPVNEQIAQQMVEIWNESQVTGLRLQKSDYEKIAGGFRKGLCYITTAVCECQGKSDDCRELTILRRYRDDYLMQSKEGRAMVEEYYEIAPALVLSIGMHKEPWKIYQEIYEDYLCPCVEYAKNEENVKCRELYGDMVGSLRQRFAPSHYLN</sequence>
<dbReference type="EMBL" id="WUQX01000001">
    <property type="protein sequence ID" value="MXP75962.1"/>
    <property type="molecule type" value="Genomic_DNA"/>
</dbReference>
<dbReference type="NCBIfam" id="NF041770">
    <property type="entry name" value="CFI_box_CTERM"/>
    <property type="match status" value="1"/>
</dbReference>
<protein>
    <submittedName>
        <fullName evidence="1">Uncharacterized protein</fullName>
    </submittedName>
</protein>
<keyword evidence="2" id="KW-1185">Reference proteome</keyword>